<dbReference type="GO" id="GO:0006950">
    <property type="term" value="P:response to stress"/>
    <property type="evidence" value="ECO:0007669"/>
    <property type="project" value="UniProtKB-ARBA"/>
</dbReference>
<dbReference type="KEGG" id="hvg:123444364"/>
<reference evidence="6" key="2">
    <citation type="journal article" date="2012" name="Nature">
        <title>A physical, genetic and functional sequence assembly of the barley genome.</title>
        <authorList>
            <consortium name="The International Barley Genome Sequencing Consortium"/>
            <person name="Mayer K.F."/>
            <person name="Waugh R."/>
            <person name="Brown J.W."/>
            <person name="Schulman A."/>
            <person name="Langridge P."/>
            <person name="Platzer M."/>
            <person name="Fincher G.B."/>
            <person name="Muehlbauer G.J."/>
            <person name="Sato K."/>
            <person name="Close T.J."/>
            <person name="Wise R.P."/>
            <person name="Stein N."/>
        </authorList>
    </citation>
    <scope>NUCLEOTIDE SEQUENCE [LARGE SCALE GENOMIC DNA]</scope>
    <source>
        <strain evidence="6">cv. Morex</strain>
    </source>
</reference>
<reference evidence="5" key="3">
    <citation type="submission" date="2020-10" db="EMBL/GenBank/DDBJ databases">
        <authorList>
            <person name="Scholz U."/>
            <person name="Mascher M."/>
            <person name="Fiebig A."/>
        </authorList>
    </citation>
    <scope>NUCLEOTIDE SEQUENCE [LARGE SCALE GENOMIC DNA]</scope>
    <source>
        <strain evidence="5">cv. Morex</strain>
    </source>
</reference>
<feature type="region of interest" description="Disordered" evidence="3">
    <location>
        <begin position="1"/>
        <end position="57"/>
    </location>
</feature>
<reference evidence="4" key="1">
    <citation type="journal article" date="2011" name="Plant Physiol.">
        <title>Comprehensive sequence analysis of 24,783 barley full-length cDNAs derived from 12 clone libraries.</title>
        <authorList>
            <person name="Matsumoto T."/>
            <person name="Tanaka T."/>
            <person name="Sakai H."/>
            <person name="Amano N."/>
            <person name="Kanamori H."/>
            <person name="Kurita K."/>
            <person name="Kikuta A."/>
            <person name="Kamiya K."/>
            <person name="Yamamoto M."/>
            <person name="Ikawa H."/>
            <person name="Fujii N."/>
            <person name="Hori K."/>
            <person name="Itoh T."/>
            <person name="Sato K."/>
        </authorList>
    </citation>
    <scope>NUCLEOTIDE SEQUENCE</scope>
    <source>
        <tissue evidence="4">Shoot</tissue>
    </source>
</reference>
<dbReference type="InterPro" id="IPR051992">
    <property type="entry name" value="OxStress_Response_Reg"/>
</dbReference>
<evidence type="ECO:0000256" key="3">
    <source>
        <dbReference type="SAM" id="MobiDB-lite"/>
    </source>
</evidence>
<accession>F2CVV0</accession>
<dbReference type="GO" id="GO:0005634">
    <property type="term" value="C:nucleus"/>
    <property type="evidence" value="ECO:0007669"/>
    <property type="project" value="UniProtKB-SubCell"/>
</dbReference>
<dbReference type="AlphaFoldDB" id="F2CVV0"/>
<reference evidence="5" key="4">
    <citation type="submission" date="2022-01" db="UniProtKB">
        <authorList>
            <consortium name="EnsemblPlants"/>
        </authorList>
    </citation>
    <scope>IDENTIFICATION</scope>
    <source>
        <strain evidence="5">subsp. vulgare</strain>
    </source>
</reference>
<evidence type="ECO:0000256" key="2">
    <source>
        <dbReference type="ARBA" id="ARBA00023242"/>
    </source>
</evidence>
<proteinExistence type="evidence at transcript level"/>
<protein>
    <submittedName>
        <fullName evidence="4">Predicted protein</fullName>
    </submittedName>
</protein>
<dbReference type="PANTHER" id="PTHR33172">
    <property type="entry name" value="OS08G0516900 PROTEIN"/>
    <property type="match status" value="1"/>
</dbReference>
<dbReference type="Gramene" id="HORVU.MOREX.r3.3HG0287650.1">
    <property type="protein sequence ID" value="HORVU.MOREX.r3.3HG0287650.1"/>
    <property type="gene ID" value="HORVU.MOREX.r3.3HG0287650"/>
</dbReference>
<dbReference type="RefSeq" id="XP_044976989.1">
    <property type="nucleotide sequence ID" value="XM_045121054.1"/>
</dbReference>
<gene>
    <name evidence="5" type="primary">LOC123444364</name>
</gene>
<dbReference type="EMBL" id="AK355753">
    <property type="protein sequence ID" value="BAJ86971.1"/>
    <property type="molecule type" value="mRNA"/>
</dbReference>
<name>F2CVV0_HORVV</name>
<evidence type="ECO:0000313" key="5">
    <source>
        <dbReference type="EnsemblPlants" id="HORVU.MOREX.r3.3HG0287650.1"/>
    </source>
</evidence>
<dbReference type="PANTHER" id="PTHR33172:SF99">
    <property type="entry name" value="COLD INDUCED PROTEIN-LIKE"/>
    <property type="match status" value="1"/>
</dbReference>
<dbReference type="GeneID" id="123444364"/>
<evidence type="ECO:0000256" key="1">
    <source>
        <dbReference type="ARBA" id="ARBA00004123"/>
    </source>
</evidence>
<keyword evidence="2" id="KW-0539">Nucleus</keyword>
<sequence length="175" mass="18849">MGRSAGAPQVLSAHQEDEDLFETSSSFSCDSDDEAQFSDGEDQFVPASPPARRLNSDGVYDLSSIKAELSVKKGGLSKYYDGKSQSFACMSEVRCLEDLPKKRPYNKKMKPCRSHVEIDGDQRACPAPGSNNSSKVVAKPTSGSSCANLMMARSGSSSMLYRPPAIPVNKSACHQ</sequence>
<dbReference type="EnsemblPlants" id="HORVU.MOREX.r3.3HG0287650.1">
    <property type="protein sequence ID" value="HORVU.MOREX.r3.3HG0287650.1"/>
    <property type="gene ID" value="HORVU.MOREX.r3.3HG0287650"/>
</dbReference>
<dbReference type="HOGENOM" id="CLU_082868_3_0_1"/>
<feature type="compositionally biased region" description="Acidic residues" evidence="3">
    <location>
        <begin position="30"/>
        <end position="42"/>
    </location>
</feature>
<comment type="subcellular location">
    <subcellularLocation>
        <location evidence="1">Nucleus</location>
    </subcellularLocation>
</comment>
<dbReference type="Proteomes" id="UP000011116">
    <property type="component" value="Chromosome 3H"/>
</dbReference>
<dbReference type="OrthoDB" id="1938584at2759"/>
<evidence type="ECO:0000313" key="6">
    <source>
        <dbReference type="Proteomes" id="UP000011116"/>
    </source>
</evidence>
<evidence type="ECO:0000313" key="4">
    <source>
        <dbReference type="EMBL" id="BAJ86971.1"/>
    </source>
</evidence>
<organism evidence="4">
    <name type="scientific">Hordeum vulgare subsp. vulgare</name>
    <name type="common">Domesticated barley</name>
    <dbReference type="NCBI Taxonomy" id="112509"/>
    <lineage>
        <taxon>Eukaryota</taxon>
        <taxon>Viridiplantae</taxon>
        <taxon>Streptophyta</taxon>
        <taxon>Embryophyta</taxon>
        <taxon>Tracheophyta</taxon>
        <taxon>Spermatophyta</taxon>
        <taxon>Magnoliopsida</taxon>
        <taxon>Liliopsida</taxon>
        <taxon>Poales</taxon>
        <taxon>Poaceae</taxon>
        <taxon>BOP clade</taxon>
        <taxon>Pooideae</taxon>
        <taxon>Triticodae</taxon>
        <taxon>Triticeae</taxon>
        <taxon>Hordeinae</taxon>
        <taxon>Hordeum</taxon>
    </lineage>
</organism>
<keyword evidence="6" id="KW-1185">Reference proteome</keyword>